<keyword evidence="1 2" id="KW-0833">Ubl conjugation pathway</keyword>
<dbReference type="SMART" id="SM00119">
    <property type="entry name" value="HECTc"/>
    <property type="match status" value="1"/>
</dbReference>
<feature type="active site" description="Glycyl thioester intermediate" evidence="2">
    <location>
        <position position="227"/>
    </location>
</feature>
<dbReference type="Gene3D" id="3.90.1750.10">
    <property type="entry name" value="Hect, E3 ligase catalytic domains"/>
    <property type="match status" value="1"/>
</dbReference>
<evidence type="ECO:0000256" key="2">
    <source>
        <dbReference type="PROSITE-ProRule" id="PRU00104"/>
    </source>
</evidence>
<evidence type="ECO:0000259" key="3">
    <source>
        <dbReference type="PROSITE" id="PS50237"/>
    </source>
</evidence>
<dbReference type="Gene3D" id="3.30.2160.10">
    <property type="entry name" value="Hect, E3 ligase catalytic domain"/>
    <property type="match status" value="1"/>
</dbReference>
<reference evidence="4" key="1">
    <citation type="submission" date="2021-01" db="EMBL/GenBank/DDBJ databases">
        <authorList>
            <person name="Corre E."/>
            <person name="Pelletier E."/>
            <person name="Niang G."/>
            <person name="Scheremetjew M."/>
            <person name="Finn R."/>
            <person name="Kale V."/>
            <person name="Holt S."/>
            <person name="Cochrane G."/>
            <person name="Meng A."/>
            <person name="Brown T."/>
            <person name="Cohen L."/>
        </authorList>
    </citation>
    <scope>NUCLEOTIDE SEQUENCE</scope>
    <source>
        <strain evidence="4">NIES-381</strain>
    </source>
</reference>
<dbReference type="EMBL" id="HBGA01059944">
    <property type="protein sequence ID" value="CAD9011089.1"/>
    <property type="molecule type" value="Transcribed_RNA"/>
</dbReference>
<evidence type="ECO:0000256" key="1">
    <source>
        <dbReference type="ARBA" id="ARBA00022786"/>
    </source>
</evidence>
<dbReference type="InterPro" id="IPR042469">
    <property type="entry name" value="HECTD3"/>
</dbReference>
<dbReference type="Gene3D" id="3.30.2410.10">
    <property type="entry name" value="Hect, E3 ligase catalytic domain"/>
    <property type="match status" value="1"/>
</dbReference>
<dbReference type="SUPFAM" id="SSF56204">
    <property type="entry name" value="Hect, E3 ligase catalytic domain"/>
    <property type="match status" value="1"/>
</dbReference>
<protein>
    <recommendedName>
        <fullName evidence="3">HECT domain-containing protein</fullName>
    </recommendedName>
</protein>
<proteinExistence type="predicted"/>
<dbReference type="GO" id="GO:0004842">
    <property type="term" value="F:ubiquitin-protein transferase activity"/>
    <property type="evidence" value="ECO:0007669"/>
    <property type="project" value="InterPro"/>
</dbReference>
<dbReference type="PANTHER" id="PTHR46654">
    <property type="entry name" value="E3 UBIQUITIN-PROTEIN LIGASE HECTD3"/>
    <property type="match status" value="1"/>
</dbReference>
<accession>A0A7S1NCD2</accession>
<dbReference type="InterPro" id="IPR035983">
    <property type="entry name" value="Hect_E3_ubiquitin_ligase"/>
</dbReference>
<sequence>MYRFLGSLFGLCVHTWERLPLRLPPLFWKRLVGAAVGEADLAAVDAAKLKCLRDMRAMGPEDFNFCFEDTFFVVEDDRGTQTELVPGGAHIPLTWSNREEYAQRLQEHLLGTGRAQIEAVRQGLVAVVPETALDFLTWQDLEYKVCGLPEVAVDCLKASTSYEGELTETHPLMDMFWSVVGGMSSADRSRLLRFITGRSRLPVQIRIERSYGNSGNEDDYLPTSHTCGNSLDLPSYSSAEVMRRKLLYAIYNCSAIDTDNDNVEDFVED</sequence>
<gene>
    <name evidence="4" type="ORF">EGYM00392_LOCUS22189</name>
</gene>
<dbReference type="InterPro" id="IPR000569">
    <property type="entry name" value="HECT_dom"/>
</dbReference>
<dbReference type="PROSITE" id="PS50237">
    <property type="entry name" value="HECT"/>
    <property type="match status" value="1"/>
</dbReference>
<dbReference type="Pfam" id="PF00632">
    <property type="entry name" value="HECT"/>
    <property type="match status" value="1"/>
</dbReference>
<dbReference type="PANTHER" id="PTHR46654:SF1">
    <property type="entry name" value="E3 UBIQUITIN-PROTEIN LIGASE HECTD3"/>
    <property type="match status" value="1"/>
</dbReference>
<name>A0A7S1NCD2_9EUGL</name>
<organism evidence="4">
    <name type="scientific">Eutreptiella gymnastica</name>
    <dbReference type="NCBI Taxonomy" id="73025"/>
    <lineage>
        <taxon>Eukaryota</taxon>
        <taxon>Discoba</taxon>
        <taxon>Euglenozoa</taxon>
        <taxon>Euglenida</taxon>
        <taxon>Spirocuta</taxon>
        <taxon>Euglenophyceae</taxon>
        <taxon>Eutreptiales</taxon>
        <taxon>Eutreptiaceae</taxon>
        <taxon>Eutreptiella</taxon>
    </lineage>
</organism>
<evidence type="ECO:0000313" key="4">
    <source>
        <dbReference type="EMBL" id="CAD9011089.1"/>
    </source>
</evidence>
<dbReference type="AlphaFoldDB" id="A0A7S1NCD2"/>
<feature type="domain" description="HECT" evidence="3">
    <location>
        <begin position="1"/>
        <end position="266"/>
    </location>
</feature>